<evidence type="ECO:0000313" key="4">
    <source>
        <dbReference type="Proteomes" id="UP000217528"/>
    </source>
</evidence>
<proteinExistence type="predicted"/>
<name>A0A2A2HF37_9EURY</name>
<dbReference type="AlphaFoldDB" id="A0A2A2HF37"/>
<reference evidence="3 5" key="1">
    <citation type="submission" date="2016-04" db="EMBL/GenBank/DDBJ databases">
        <title>Genome sequence of Methanosphaera cuniculi DSM 4103.</title>
        <authorList>
            <person name="Poehlein A."/>
            <person name="Seedorf H."/>
            <person name="Daniel R."/>
        </authorList>
    </citation>
    <scope>NUCLEOTIDE SEQUENCE [LARGE SCALE GENOMIC DNA]</scope>
    <source>
        <strain evidence="3 5">DSM 4103</strain>
    </source>
</reference>
<comment type="caution">
    <text evidence="2">The sequence shown here is derived from an EMBL/GenBank/DDBJ whole genome shotgun (WGS) entry which is preliminary data.</text>
</comment>
<accession>A0A2A2HF37</accession>
<sequence>MNKNGKFLFLILTLLLLFISVGTISATDVDNTTVSDDMTLNTPSDVVLEKVITKASKQQNTEVAIVNKNKTQKQIKTDKQTKKNSRNNTNS</sequence>
<organism evidence="2 4">
    <name type="scientific">Methanosphaera cuniculi</name>
    <dbReference type="NCBI Taxonomy" id="1077256"/>
    <lineage>
        <taxon>Archaea</taxon>
        <taxon>Methanobacteriati</taxon>
        <taxon>Methanobacteriota</taxon>
        <taxon>Methanomada group</taxon>
        <taxon>Methanobacteria</taxon>
        <taxon>Methanobacteriales</taxon>
        <taxon>Methanobacteriaceae</taxon>
        <taxon>Methanosphaera</taxon>
    </lineage>
</organism>
<protein>
    <submittedName>
        <fullName evidence="2">Uncharacterized protein</fullName>
    </submittedName>
</protein>
<dbReference type="EMBL" id="LWMS01000045">
    <property type="protein sequence ID" value="PWL07700.1"/>
    <property type="molecule type" value="Genomic_DNA"/>
</dbReference>
<evidence type="ECO:0000256" key="1">
    <source>
        <dbReference type="SAM" id="MobiDB-lite"/>
    </source>
</evidence>
<dbReference type="EMBL" id="LMVN01000006">
    <property type="protein sequence ID" value="PAV07884.1"/>
    <property type="molecule type" value="Genomic_DNA"/>
</dbReference>
<keyword evidence="4" id="KW-1185">Reference proteome</keyword>
<dbReference type="Proteomes" id="UP000217528">
    <property type="component" value="Unassembled WGS sequence"/>
</dbReference>
<feature type="region of interest" description="Disordered" evidence="1">
    <location>
        <begin position="63"/>
        <end position="91"/>
    </location>
</feature>
<dbReference type="Proteomes" id="UP000246004">
    <property type="component" value="Unassembled WGS sequence"/>
</dbReference>
<dbReference type="RefSeq" id="WP_095608230.1">
    <property type="nucleotide sequence ID" value="NZ_LMVN01000006.1"/>
</dbReference>
<evidence type="ECO:0000313" key="5">
    <source>
        <dbReference type="Proteomes" id="UP000246004"/>
    </source>
</evidence>
<reference evidence="2 4" key="2">
    <citation type="journal article" date="2017" name="BMC Genomics">
        <title>Genomic analysis of methanogenic archaea reveals a shift towards energy conservation.</title>
        <authorList>
            <person name="Gilmore S.P."/>
            <person name="Henske J.K."/>
            <person name="Sexton J.A."/>
            <person name="Solomon K.V."/>
            <person name="Seppala S."/>
            <person name="Yoo J.I."/>
            <person name="Huyett L.M."/>
            <person name="Pressman A."/>
            <person name="Cogan J.Z."/>
            <person name="Kivenson V."/>
            <person name="Peng X."/>
            <person name="Tan Y."/>
            <person name="Valentine D.L."/>
            <person name="O'Malley M.A."/>
        </authorList>
    </citation>
    <scope>NUCLEOTIDE SEQUENCE [LARGE SCALE GENOMIC DNA]</scope>
    <source>
        <strain evidence="2 4">1R-7</strain>
    </source>
</reference>
<gene>
    <name evidence="2" type="ORF">ASJ82_06750</name>
    <name evidence="3" type="ORF">MSCUN_14530</name>
</gene>
<evidence type="ECO:0000313" key="2">
    <source>
        <dbReference type="EMBL" id="PAV07884.1"/>
    </source>
</evidence>
<evidence type="ECO:0000313" key="3">
    <source>
        <dbReference type="EMBL" id="PWL07700.1"/>
    </source>
</evidence>